<comment type="caution">
    <text evidence="1">The sequence shown here is derived from an EMBL/GenBank/DDBJ whole genome shotgun (WGS) entry which is preliminary data.</text>
</comment>
<evidence type="ECO:0000313" key="2">
    <source>
        <dbReference type="Proteomes" id="UP000029843"/>
    </source>
</evidence>
<dbReference type="RefSeq" id="WP_190277818.1">
    <property type="nucleotide sequence ID" value="NZ_JQED01000015.1"/>
</dbReference>
<accession>A0A099KTN6</accession>
<dbReference type="Proteomes" id="UP000029843">
    <property type="component" value="Unassembled WGS sequence"/>
</dbReference>
<dbReference type="PATRIC" id="fig|28229.4.peg.1719"/>
<sequence length="55" mass="6308">MSRDEFKRLNFLSEKAINGAPTHSELVELNKLLTMWNISTEYNLLLSSYTTNSEG</sequence>
<dbReference type="EMBL" id="JQED01000015">
    <property type="protein sequence ID" value="KGJ93217.1"/>
    <property type="molecule type" value="Genomic_DNA"/>
</dbReference>
<organism evidence="1 2">
    <name type="scientific">Colwellia psychrerythraea</name>
    <name type="common">Vibrio psychroerythus</name>
    <dbReference type="NCBI Taxonomy" id="28229"/>
    <lineage>
        <taxon>Bacteria</taxon>
        <taxon>Pseudomonadati</taxon>
        <taxon>Pseudomonadota</taxon>
        <taxon>Gammaproteobacteria</taxon>
        <taxon>Alteromonadales</taxon>
        <taxon>Colwelliaceae</taxon>
        <taxon>Colwellia</taxon>
    </lineage>
</organism>
<reference evidence="1 2" key="1">
    <citation type="submission" date="2014-08" db="EMBL/GenBank/DDBJ databases">
        <title>Genomic and Phenotypic Diversity of Colwellia psychrerythraea strains from Disparate Marine Basins.</title>
        <authorList>
            <person name="Techtmann S.M."/>
            <person name="Stelling S.C."/>
            <person name="Utturkar S.M."/>
            <person name="Alshibli N."/>
            <person name="Harris A."/>
            <person name="Brown S.D."/>
            <person name="Hazen T.C."/>
        </authorList>
    </citation>
    <scope>NUCLEOTIDE SEQUENCE [LARGE SCALE GENOMIC DNA]</scope>
    <source>
        <strain evidence="1 2">ND2E</strain>
    </source>
</reference>
<evidence type="ECO:0000313" key="1">
    <source>
        <dbReference type="EMBL" id="KGJ93217.1"/>
    </source>
</evidence>
<name>A0A099KTN6_COLPS</name>
<gene>
    <name evidence="1" type="ORF">ND2E_2683</name>
</gene>
<protein>
    <submittedName>
        <fullName evidence="1">Uncharacterized protein</fullName>
    </submittedName>
</protein>
<proteinExistence type="predicted"/>
<dbReference type="AlphaFoldDB" id="A0A099KTN6"/>